<dbReference type="PANTHER" id="PTHR43060:SF15">
    <property type="entry name" value="3-HYDROXYISOBUTYRATE DEHYDROGENASE-LIKE 1, MITOCHONDRIAL-RELATED"/>
    <property type="match status" value="1"/>
</dbReference>
<evidence type="ECO:0000256" key="2">
    <source>
        <dbReference type="ARBA" id="ARBA00023002"/>
    </source>
</evidence>
<dbReference type="Pfam" id="PF14833">
    <property type="entry name" value="NAD_binding_11"/>
    <property type="match status" value="1"/>
</dbReference>
<dbReference type="InterPro" id="IPR029154">
    <property type="entry name" value="HIBADH-like_NADP-bd"/>
</dbReference>
<keyword evidence="7" id="KW-1185">Reference proteome</keyword>
<dbReference type="SUPFAM" id="SSF48179">
    <property type="entry name" value="6-phosphogluconate dehydrogenase C-terminal domain-like"/>
    <property type="match status" value="1"/>
</dbReference>
<reference evidence="6 7" key="1">
    <citation type="submission" date="2021-08" db="EMBL/GenBank/DDBJ databases">
        <title>Caldovatus sediminis gen. nov., sp. nov., a moderately thermophilic bacterium isolated from a hot spring.</title>
        <authorList>
            <person name="Hu C.-J."/>
            <person name="Li W.-J."/>
            <person name="Xian W.-D."/>
        </authorList>
    </citation>
    <scope>NUCLEOTIDE SEQUENCE [LARGE SCALE GENOMIC DNA]</scope>
    <source>
        <strain evidence="6 7">SYSU G05006</strain>
    </source>
</reference>
<evidence type="ECO:0000256" key="3">
    <source>
        <dbReference type="ARBA" id="ARBA00023027"/>
    </source>
</evidence>
<feature type="domain" description="6-phosphogluconate dehydrogenase NADP-binding" evidence="4">
    <location>
        <begin position="5"/>
        <end position="157"/>
    </location>
</feature>
<dbReference type="Pfam" id="PF03446">
    <property type="entry name" value="NAD_binding_2"/>
    <property type="match status" value="1"/>
</dbReference>
<proteinExistence type="inferred from homology"/>
<dbReference type="EMBL" id="JAHZUY010000001">
    <property type="protein sequence ID" value="MBW8267980.1"/>
    <property type="molecule type" value="Genomic_DNA"/>
</dbReference>
<dbReference type="Gene3D" id="1.10.1040.10">
    <property type="entry name" value="N-(1-d-carboxylethyl)-l-norvaline Dehydrogenase, domain 2"/>
    <property type="match status" value="1"/>
</dbReference>
<evidence type="ECO:0000256" key="1">
    <source>
        <dbReference type="ARBA" id="ARBA00009080"/>
    </source>
</evidence>
<dbReference type="PROSITE" id="PS00895">
    <property type="entry name" value="3_HYDROXYISOBUT_DH"/>
    <property type="match status" value="1"/>
</dbReference>
<dbReference type="InterPro" id="IPR002204">
    <property type="entry name" value="3-OH-isobutyrate_DH-rel_CS"/>
</dbReference>
<keyword evidence="2" id="KW-0560">Oxidoreductase</keyword>
<dbReference type="Gene3D" id="3.40.50.720">
    <property type="entry name" value="NAD(P)-binding Rossmann-like Domain"/>
    <property type="match status" value="1"/>
</dbReference>
<gene>
    <name evidence="6" type="ORF">K1J50_00585</name>
</gene>
<name>A0ABS7EX88_9PROT</name>
<dbReference type="SUPFAM" id="SSF51735">
    <property type="entry name" value="NAD(P)-binding Rossmann-fold domains"/>
    <property type="match status" value="1"/>
</dbReference>
<feature type="domain" description="3-hydroxyisobutyrate dehydrogenase-like NAD-binding" evidence="5">
    <location>
        <begin position="163"/>
        <end position="283"/>
    </location>
</feature>
<dbReference type="InterPro" id="IPR008927">
    <property type="entry name" value="6-PGluconate_DH-like_C_sf"/>
</dbReference>
<evidence type="ECO:0000313" key="7">
    <source>
        <dbReference type="Proteomes" id="UP001519924"/>
    </source>
</evidence>
<dbReference type="PIRSF" id="PIRSF000103">
    <property type="entry name" value="HIBADH"/>
    <property type="match status" value="1"/>
</dbReference>
<organism evidence="6 7">
    <name type="scientific">Caldovatus aquaticus</name>
    <dbReference type="NCBI Taxonomy" id="2865671"/>
    <lineage>
        <taxon>Bacteria</taxon>
        <taxon>Pseudomonadati</taxon>
        <taxon>Pseudomonadota</taxon>
        <taxon>Alphaproteobacteria</taxon>
        <taxon>Acetobacterales</taxon>
        <taxon>Roseomonadaceae</taxon>
        <taxon>Caldovatus</taxon>
    </lineage>
</organism>
<evidence type="ECO:0000259" key="5">
    <source>
        <dbReference type="Pfam" id="PF14833"/>
    </source>
</evidence>
<dbReference type="InterPro" id="IPR006115">
    <property type="entry name" value="6PGDH_NADP-bd"/>
</dbReference>
<dbReference type="InterPro" id="IPR013328">
    <property type="entry name" value="6PGD_dom2"/>
</dbReference>
<dbReference type="Proteomes" id="UP001519924">
    <property type="component" value="Unassembled WGS sequence"/>
</dbReference>
<comment type="similarity">
    <text evidence="1">Belongs to the HIBADH-related family.</text>
</comment>
<evidence type="ECO:0000259" key="4">
    <source>
        <dbReference type="Pfam" id="PF03446"/>
    </source>
</evidence>
<dbReference type="PANTHER" id="PTHR43060">
    <property type="entry name" value="3-HYDROXYISOBUTYRATE DEHYDROGENASE-LIKE 1, MITOCHONDRIAL-RELATED"/>
    <property type="match status" value="1"/>
</dbReference>
<comment type="caution">
    <text evidence="6">The sequence shown here is derived from an EMBL/GenBank/DDBJ whole genome shotgun (WGS) entry which is preliminary data.</text>
</comment>
<dbReference type="InterPro" id="IPR015815">
    <property type="entry name" value="HIBADH-related"/>
</dbReference>
<accession>A0ABS7EX88</accession>
<protein>
    <submittedName>
        <fullName evidence="6">NAD(P)-dependent oxidoreductase</fullName>
    </submittedName>
</protein>
<evidence type="ECO:0000313" key="6">
    <source>
        <dbReference type="EMBL" id="MBW8267980.1"/>
    </source>
</evidence>
<sequence length="300" mass="30570">MKGVVGVIGLGIMGGAMARNLRAAGWRVLGFDIAPERRAELAAAGVETAADAVALAREAPVLITSLPSGEALAATVAALSGAGLPRRVVVETSTLALADKLAAERALAAAGHVALDCPLSGTGAQAQARDLVIYASGDAATIAALRPLFLDFGREVHDLGAYGNGSKMKFVANLLVAIHNVASAEAMVLGMKAGLDPRRLVALIGSGAATSRVFELRAPLMAEGRYEPPTMRVSTWQKDMAVIGAFAAELGCPVPLFSATQPVYAAAMAQGLGPQDTAAVCAVLERLAGVARDAPSHQES</sequence>
<keyword evidence="3" id="KW-0520">NAD</keyword>
<dbReference type="InterPro" id="IPR036291">
    <property type="entry name" value="NAD(P)-bd_dom_sf"/>
</dbReference>